<accession>A0A6M3LWB0</accession>
<organism evidence="1">
    <name type="scientific">viral metagenome</name>
    <dbReference type="NCBI Taxonomy" id="1070528"/>
    <lineage>
        <taxon>unclassified sequences</taxon>
        <taxon>metagenomes</taxon>
        <taxon>organismal metagenomes</taxon>
    </lineage>
</organism>
<evidence type="ECO:0000313" key="1">
    <source>
        <dbReference type="EMBL" id="QJA97842.1"/>
    </source>
</evidence>
<dbReference type="AlphaFoldDB" id="A0A6M3LWB0"/>
<gene>
    <name evidence="1" type="ORF">MM415B05916_0012</name>
</gene>
<dbReference type="EMBL" id="MT143529">
    <property type="protein sequence ID" value="QJA97842.1"/>
    <property type="molecule type" value="Genomic_DNA"/>
</dbReference>
<protein>
    <submittedName>
        <fullName evidence="1">Uncharacterized protein</fullName>
    </submittedName>
</protein>
<name>A0A6M3LWB0_9ZZZZ</name>
<reference evidence="1" key="1">
    <citation type="submission" date="2020-03" db="EMBL/GenBank/DDBJ databases">
        <title>The deep terrestrial virosphere.</title>
        <authorList>
            <person name="Holmfeldt K."/>
            <person name="Nilsson E."/>
            <person name="Simone D."/>
            <person name="Lopez-Fernandez M."/>
            <person name="Wu X."/>
            <person name="de Brujin I."/>
            <person name="Lundin D."/>
            <person name="Andersson A."/>
            <person name="Bertilsson S."/>
            <person name="Dopson M."/>
        </authorList>
    </citation>
    <scope>NUCLEOTIDE SEQUENCE</scope>
    <source>
        <strain evidence="1">MM415B05916</strain>
    </source>
</reference>
<proteinExistence type="predicted"/>
<sequence length="129" mass="15077">MAHIDIDERTLWVTQRIQQRNWLKKIGGAEPKTRTGNLRARSGRLVYGLLYTSKLIKFISGRQKIRGKDGKYWNVKILEAGKSPFPEKGGQPKRYSVMQSVKHKVSKHKFTGYNKLQFSELTMKSKRRR</sequence>